<feature type="region of interest" description="Disordered" evidence="1">
    <location>
        <begin position="468"/>
        <end position="502"/>
    </location>
</feature>
<dbReference type="Proteomes" id="UP000750711">
    <property type="component" value="Unassembled WGS sequence"/>
</dbReference>
<keyword evidence="4" id="KW-1185">Reference proteome</keyword>
<evidence type="ECO:0000259" key="2">
    <source>
        <dbReference type="Pfam" id="PF17667"/>
    </source>
</evidence>
<evidence type="ECO:0000313" key="3">
    <source>
        <dbReference type="EMBL" id="KAH0555775.1"/>
    </source>
</evidence>
<comment type="caution">
    <text evidence="3">The sequence shown here is derived from an EMBL/GenBank/DDBJ whole genome shotgun (WGS) entry which is preliminary data.</text>
</comment>
<feature type="compositionally biased region" description="Acidic residues" evidence="1">
    <location>
        <begin position="88"/>
        <end position="103"/>
    </location>
</feature>
<feature type="region of interest" description="Disordered" evidence="1">
    <location>
        <begin position="68"/>
        <end position="103"/>
    </location>
</feature>
<feature type="compositionally biased region" description="Acidic residues" evidence="1">
    <location>
        <begin position="71"/>
        <end position="80"/>
    </location>
</feature>
<feature type="compositionally biased region" description="Polar residues" evidence="1">
    <location>
        <begin position="468"/>
        <end position="478"/>
    </location>
</feature>
<dbReference type="PANTHER" id="PTHR38248">
    <property type="entry name" value="FUNK1 6"/>
    <property type="match status" value="1"/>
</dbReference>
<dbReference type="InterPro" id="IPR040976">
    <property type="entry name" value="Pkinase_fungal"/>
</dbReference>
<accession>A0A9P8IIT4</accession>
<proteinExistence type="predicted"/>
<evidence type="ECO:0000313" key="4">
    <source>
        <dbReference type="Proteomes" id="UP000750711"/>
    </source>
</evidence>
<sequence>MKRAMAVMEHVALFHQLRIEIPDAGVLMMEELVDRLSPEHHSLALVLQDIPEMDSFVAAAAAVVASGSSINDDDDGENDSYYECHEGNDEENSYSEYSDEYDQEDAINNAKSEFERLVAAVTRELAAYHREEEEFDIDDSYPAMTTTPTTATPTDAAATAETTLAMETPDVVKFIRSGEPGLSSRELGQEPDDAWCARFGPDFFTSSVQYNPSTERDDPFSFSTIINPHLFEPRDTAKPDFAWEDVRDIWEFGASPEDYHDWAKLMLKASEVLRLQWHREYVLAFLISGTYLRMFRISRSCVLVSTPVDFADNEDDFYSRITLAKCILTQLLLPHTAAGFPIDHSQARTITDERGRPHLIVTVDDLDIVLGEQIVWPRKDCPVARATTVHLARRINDSGWTLCYKSSWPEKVRIPEGAILSNLQGLSGVVKLLAWDAPFPVGLVYTEHEVRESFRPLKLSMIRVEPSDSQTEEVQNNNRQEDWWANSTPNRNRRRLTSSEQRSGLTIREHRRTVTDYLPHSLGNTVISLTDTLMIWQSLYTVVHSIAVRGWVHRDLSWSNVRLRHDGVRYWVTLIDFDLAAPILGPTDAPTDKTGTPMFMPLEILWSSPNSVCRHQELHEFESVFWIGFLALINRTTEGRRSLNETARHSPPRIARQKSEHVSVSARADWRSWFGESRDMRLLVDMMDEVVDVHFRSRYFIIYPRVDDYTSSGERKHVEHYQVVLLKATSAINAHVNYLVKKEFRSLTSEDSEEDS</sequence>
<dbReference type="PANTHER" id="PTHR38248:SF2">
    <property type="entry name" value="FUNK1 11"/>
    <property type="match status" value="1"/>
</dbReference>
<evidence type="ECO:0000256" key="1">
    <source>
        <dbReference type="SAM" id="MobiDB-lite"/>
    </source>
</evidence>
<organism evidence="3 4">
    <name type="scientific">Trichoglossum hirsutum</name>
    <dbReference type="NCBI Taxonomy" id="265104"/>
    <lineage>
        <taxon>Eukaryota</taxon>
        <taxon>Fungi</taxon>
        <taxon>Dikarya</taxon>
        <taxon>Ascomycota</taxon>
        <taxon>Pezizomycotina</taxon>
        <taxon>Geoglossomycetes</taxon>
        <taxon>Geoglossales</taxon>
        <taxon>Geoglossaceae</taxon>
        <taxon>Trichoglossum</taxon>
    </lineage>
</organism>
<protein>
    <recommendedName>
        <fullName evidence="2">Fungal-type protein kinase domain-containing protein</fullName>
    </recommendedName>
</protein>
<feature type="domain" description="Fungal-type protein kinase" evidence="2">
    <location>
        <begin position="237"/>
        <end position="627"/>
    </location>
</feature>
<dbReference type="Pfam" id="PF17667">
    <property type="entry name" value="Pkinase_fungal"/>
    <property type="match status" value="1"/>
</dbReference>
<dbReference type="AlphaFoldDB" id="A0A9P8IIT4"/>
<dbReference type="InterPro" id="IPR011009">
    <property type="entry name" value="Kinase-like_dom_sf"/>
</dbReference>
<gene>
    <name evidence="3" type="ORF">GP486_006281</name>
</gene>
<name>A0A9P8IIT4_9PEZI</name>
<dbReference type="Gene3D" id="1.10.510.10">
    <property type="entry name" value="Transferase(Phosphotransferase) domain 1"/>
    <property type="match status" value="1"/>
</dbReference>
<dbReference type="SUPFAM" id="SSF56112">
    <property type="entry name" value="Protein kinase-like (PK-like)"/>
    <property type="match status" value="1"/>
</dbReference>
<reference evidence="3" key="1">
    <citation type="submission" date="2021-03" db="EMBL/GenBank/DDBJ databases">
        <title>Comparative genomics and phylogenomic investigation of the class Geoglossomycetes provide insights into ecological specialization and systematics.</title>
        <authorList>
            <person name="Melie T."/>
            <person name="Pirro S."/>
            <person name="Miller A.N."/>
            <person name="Quandt A."/>
        </authorList>
    </citation>
    <scope>NUCLEOTIDE SEQUENCE</scope>
    <source>
        <strain evidence="3">CAQ_001_2017</strain>
    </source>
</reference>
<dbReference type="EMBL" id="JAGHQM010001364">
    <property type="protein sequence ID" value="KAH0555775.1"/>
    <property type="molecule type" value="Genomic_DNA"/>
</dbReference>